<keyword evidence="9 11" id="KW-0129">CBS domain</keyword>
<dbReference type="CDD" id="cd04590">
    <property type="entry name" value="CBS_pair_CorC_HlyC_assoc"/>
    <property type="match status" value="1"/>
</dbReference>
<dbReference type="InterPro" id="IPR000644">
    <property type="entry name" value="CBS_dom"/>
</dbReference>
<reference evidence="20" key="1">
    <citation type="submission" date="2025-08" db="UniProtKB">
        <authorList>
            <consortium name="RefSeq"/>
        </authorList>
    </citation>
    <scope>IDENTIFICATION</scope>
</reference>
<feature type="compositionally biased region" description="Acidic residues" evidence="13">
    <location>
        <begin position="846"/>
        <end position="857"/>
    </location>
</feature>
<feature type="domain" description="CBS" evidence="17">
    <location>
        <begin position="356"/>
        <end position="417"/>
    </location>
</feature>
<evidence type="ECO:0000256" key="15">
    <source>
        <dbReference type="SAM" id="SignalP"/>
    </source>
</evidence>
<protein>
    <submittedName>
        <fullName evidence="20">Metal transporter CNNM4</fullName>
    </submittedName>
</protein>
<keyword evidence="10 12" id="KW-0472">Membrane</keyword>
<dbReference type="InterPro" id="IPR000595">
    <property type="entry name" value="cNMP-bd_dom"/>
</dbReference>
<dbReference type="GO" id="GO:0006811">
    <property type="term" value="P:monoatomic ion transport"/>
    <property type="evidence" value="ECO:0007669"/>
    <property type="project" value="UniProtKB-KW"/>
</dbReference>
<feature type="domain" description="CNNM transmembrane" evidence="18">
    <location>
        <begin position="160"/>
        <end position="345"/>
    </location>
</feature>
<evidence type="ECO:0000256" key="10">
    <source>
        <dbReference type="ARBA" id="ARBA00023136"/>
    </source>
</evidence>
<evidence type="ECO:0000256" key="9">
    <source>
        <dbReference type="ARBA" id="ARBA00023122"/>
    </source>
</evidence>
<dbReference type="PROSITE" id="PS51371">
    <property type="entry name" value="CBS"/>
    <property type="match status" value="2"/>
</dbReference>
<name>A0A6P7T7W2_9MOLL</name>
<evidence type="ECO:0000256" key="14">
    <source>
        <dbReference type="SAM" id="Phobius"/>
    </source>
</evidence>
<feature type="domain" description="CBS" evidence="17">
    <location>
        <begin position="424"/>
        <end position="490"/>
    </location>
</feature>
<dbReference type="InterPro" id="IPR002550">
    <property type="entry name" value="CNNM"/>
</dbReference>
<dbReference type="KEGG" id="osn:115219790"/>
<dbReference type="InterPro" id="IPR018490">
    <property type="entry name" value="cNMP-bd_dom_sf"/>
</dbReference>
<evidence type="ECO:0000259" key="18">
    <source>
        <dbReference type="PROSITE" id="PS51846"/>
    </source>
</evidence>
<feature type="transmembrane region" description="Helical" evidence="14">
    <location>
        <begin position="164"/>
        <end position="188"/>
    </location>
</feature>
<keyword evidence="7 12" id="KW-1133">Transmembrane helix</keyword>
<dbReference type="FunFam" id="3.10.580.10:FF:000001">
    <property type="entry name" value="Putative metal transporter CNNM3 isoform 2"/>
    <property type="match status" value="1"/>
</dbReference>
<dbReference type="Gene3D" id="2.60.120.10">
    <property type="entry name" value="Jelly Rolls"/>
    <property type="match status" value="1"/>
</dbReference>
<feature type="compositionally biased region" description="Polar residues" evidence="13">
    <location>
        <begin position="877"/>
        <end position="894"/>
    </location>
</feature>
<dbReference type="InterPro" id="IPR014710">
    <property type="entry name" value="RmlC-like_jellyroll"/>
</dbReference>
<evidence type="ECO:0000256" key="12">
    <source>
        <dbReference type="PROSITE-ProRule" id="PRU01193"/>
    </source>
</evidence>
<dbReference type="PANTHER" id="PTHR12064">
    <property type="entry name" value="METAL TRANSPORTER CNNM"/>
    <property type="match status" value="1"/>
</dbReference>
<dbReference type="Gene3D" id="3.10.580.10">
    <property type="entry name" value="CBS-domain"/>
    <property type="match status" value="1"/>
</dbReference>
<dbReference type="AlphaFoldDB" id="A0A6P7T7W2"/>
<evidence type="ECO:0000256" key="6">
    <source>
        <dbReference type="ARBA" id="ARBA00022737"/>
    </source>
</evidence>
<sequence>MATSLCHHGIRMVLLIFGLLHSAQRWVQAVRVDAVLIEEESIKKDDTGSQVVYTSIKQKIRLIGHELSDKTEVSFTTNEMQRNDSCSNLQRTSAFVASSSESNISVIVKVKLNPLLPGETYYYLCIKQPLTVNSELKVDHWIHQGSDSWLRLKAEAYRKTLLPIWIQVILIIVLLCLSGLFSGLNLGLMSLDKTELKIIEQSGSKSEKRYARIIRPVREKGNFLLCTLLLGNVLVNNTLTILMDDLTGSGIFAVISATVGIVVFGEIVPQAICSRHGLAVGARTVWITRLFMFLTFPLSYPVSLILDKILGEEIGQVYNREKLQQLIRLAKDLKCEEVDIISGALALTKKTAKDAMTKMSDVFMLELNTILDFETVSEAMKQGYTRIPVYEKDRENIVAILNIKDLALIDPDDKTPLRAVCKFYNHPVLFVFDDHKLDNMLQDFKQGQSHMAIVRRVNNEGDGDPYYETLGIITMEDVIEELIQSEIIDETDTVLDNRMKKPRHLDRKDLSIFNQPDEANQPHVSPQLTLACFQFLFSSVEPFKEEYVSESVLKRLLKEYVMREICVNHDDDQANYLFREGQPCDFFVLILQGHVNVIVGKERMVFDGGPFSYYGVEALMNVPRSVISPGSSFGSEALKQETYIPDYSVKALTDLQYLLIPRGKYIAARRATLFGQKRESLASQIEAETFKQELNKTKSSHNGHGHALWKPTVEDDGSPFSSNSRRASDGTIHKYNYFSGKCSSGVIAGGSSSSVNVMKEAAVSASSAVASSGAASRAVPMQKSVSSGYISNLKQNLSSHEVKEAGGIISSGDVSSSGGGDAHHHHHHHGGNDSSMETRKLLLPNNEEEEEEEDCDEGDGRGDCDNSTVANPADAVATSTTIQSETDSNNTNQVGGAGGERTPLVV</sequence>
<evidence type="ECO:0000256" key="11">
    <source>
        <dbReference type="PROSITE-ProRule" id="PRU00703"/>
    </source>
</evidence>
<dbReference type="GO" id="GO:0022857">
    <property type="term" value="F:transmembrane transporter activity"/>
    <property type="evidence" value="ECO:0007669"/>
    <property type="project" value="TreeGrafter"/>
</dbReference>
<evidence type="ECO:0000256" key="3">
    <source>
        <dbReference type="ARBA" id="ARBA00022448"/>
    </source>
</evidence>
<feature type="signal peptide" evidence="15">
    <location>
        <begin position="1"/>
        <end position="29"/>
    </location>
</feature>
<dbReference type="Pfam" id="PF25562">
    <property type="entry name" value="CNBH_CNNM2_C"/>
    <property type="match status" value="1"/>
</dbReference>
<dbReference type="PROSITE" id="PS50042">
    <property type="entry name" value="CNMP_BINDING_3"/>
    <property type="match status" value="1"/>
</dbReference>
<evidence type="ECO:0000256" key="13">
    <source>
        <dbReference type="SAM" id="MobiDB-lite"/>
    </source>
</evidence>
<keyword evidence="4" id="KW-1003">Cell membrane</keyword>
<evidence type="ECO:0000256" key="7">
    <source>
        <dbReference type="ARBA" id="ARBA00022989"/>
    </source>
</evidence>
<evidence type="ECO:0000256" key="2">
    <source>
        <dbReference type="ARBA" id="ARBA00010484"/>
    </source>
</evidence>
<evidence type="ECO:0000256" key="8">
    <source>
        <dbReference type="ARBA" id="ARBA00023065"/>
    </source>
</evidence>
<keyword evidence="19" id="KW-1185">Reference proteome</keyword>
<dbReference type="RefSeq" id="XP_029645911.1">
    <property type="nucleotide sequence ID" value="XM_029790051.2"/>
</dbReference>
<gene>
    <name evidence="20" type="primary">LOC115219790</name>
</gene>
<dbReference type="InterPro" id="IPR046342">
    <property type="entry name" value="CBS_dom_sf"/>
</dbReference>
<keyword evidence="5 12" id="KW-0812">Transmembrane</keyword>
<evidence type="ECO:0000313" key="19">
    <source>
        <dbReference type="Proteomes" id="UP000515154"/>
    </source>
</evidence>
<accession>A0A6P7T7W2</accession>
<dbReference type="InterPro" id="IPR044751">
    <property type="entry name" value="Ion_transp-like_CBS"/>
</dbReference>
<organism evidence="19 20">
    <name type="scientific">Octopus sinensis</name>
    <name type="common">East Asian common octopus</name>
    <dbReference type="NCBI Taxonomy" id="2607531"/>
    <lineage>
        <taxon>Eukaryota</taxon>
        <taxon>Metazoa</taxon>
        <taxon>Spiralia</taxon>
        <taxon>Lophotrochozoa</taxon>
        <taxon>Mollusca</taxon>
        <taxon>Cephalopoda</taxon>
        <taxon>Coleoidea</taxon>
        <taxon>Octopodiformes</taxon>
        <taxon>Octopoda</taxon>
        <taxon>Incirrata</taxon>
        <taxon>Octopodidae</taxon>
        <taxon>Octopus</taxon>
    </lineage>
</organism>
<evidence type="ECO:0000259" key="16">
    <source>
        <dbReference type="PROSITE" id="PS50042"/>
    </source>
</evidence>
<feature type="chain" id="PRO_5028445277" evidence="15">
    <location>
        <begin position="30"/>
        <end position="906"/>
    </location>
</feature>
<keyword evidence="6" id="KW-0677">Repeat</keyword>
<feature type="region of interest" description="Disordered" evidence="13">
    <location>
        <begin position="696"/>
        <end position="726"/>
    </location>
</feature>
<dbReference type="PROSITE" id="PS51846">
    <property type="entry name" value="CNNM"/>
    <property type="match status" value="1"/>
</dbReference>
<dbReference type="SUPFAM" id="SSF51206">
    <property type="entry name" value="cAMP-binding domain-like"/>
    <property type="match status" value="1"/>
</dbReference>
<evidence type="ECO:0000259" key="17">
    <source>
        <dbReference type="PROSITE" id="PS51371"/>
    </source>
</evidence>
<evidence type="ECO:0000256" key="4">
    <source>
        <dbReference type="ARBA" id="ARBA00022475"/>
    </source>
</evidence>
<feature type="transmembrane region" description="Helical" evidence="14">
    <location>
        <begin position="222"/>
        <end position="243"/>
    </location>
</feature>
<comment type="similarity">
    <text evidence="2">Belongs to the ACDP family.</text>
</comment>
<feature type="transmembrane region" description="Helical" evidence="14">
    <location>
        <begin position="249"/>
        <end position="268"/>
    </location>
</feature>
<feature type="transmembrane region" description="Helical" evidence="14">
    <location>
        <begin position="280"/>
        <end position="300"/>
    </location>
</feature>
<evidence type="ECO:0000256" key="5">
    <source>
        <dbReference type="ARBA" id="ARBA00022692"/>
    </source>
</evidence>
<proteinExistence type="inferred from homology"/>
<dbReference type="InterPro" id="IPR045095">
    <property type="entry name" value="ACDP"/>
</dbReference>
<dbReference type="PANTHER" id="PTHR12064:SF94">
    <property type="entry name" value="UNEXTENDED PROTEIN"/>
    <property type="match status" value="1"/>
</dbReference>
<keyword evidence="8" id="KW-0406">Ion transport</keyword>
<evidence type="ECO:0000313" key="20">
    <source>
        <dbReference type="RefSeq" id="XP_029645911.1"/>
    </source>
</evidence>
<dbReference type="Proteomes" id="UP000515154">
    <property type="component" value="Linkage group LG15"/>
</dbReference>
<evidence type="ECO:0000256" key="1">
    <source>
        <dbReference type="ARBA" id="ARBA00004651"/>
    </source>
</evidence>
<keyword evidence="3" id="KW-0813">Transport</keyword>
<comment type="subcellular location">
    <subcellularLocation>
        <location evidence="1">Cell membrane</location>
        <topology evidence="1">Multi-pass membrane protein</topology>
    </subcellularLocation>
</comment>
<dbReference type="Pfam" id="PF01595">
    <property type="entry name" value="CNNM"/>
    <property type="match status" value="1"/>
</dbReference>
<dbReference type="GO" id="GO:0005886">
    <property type="term" value="C:plasma membrane"/>
    <property type="evidence" value="ECO:0007669"/>
    <property type="project" value="UniProtKB-SubCell"/>
</dbReference>
<keyword evidence="15" id="KW-0732">Signal</keyword>
<dbReference type="SUPFAM" id="SSF54631">
    <property type="entry name" value="CBS-domain pair"/>
    <property type="match status" value="1"/>
</dbReference>
<dbReference type="GO" id="GO:0010960">
    <property type="term" value="P:magnesium ion homeostasis"/>
    <property type="evidence" value="ECO:0007669"/>
    <property type="project" value="InterPro"/>
</dbReference>
<feature type="region of interest" description="Disordered" evidence="13">
    <location>
        <begin position="808"/>
        <end position="906"/>
    </location>
</feature>
<dbReference type="CDD" id="cd00038">
    <property type="entry name" value="CAP_ED"/>
    <property type="match status" value="1"/>
</dbReference>
<feature type="domain" description="Cyclic nucleotide-binding" evidence="16">
    <location>
        <begin position="536"/>
        <end position="665"/>
    </location>
</feature>